<evidence type="ECO:0000259" key="2">
    <source>
        <dbReference type="PROSITE" id="PS50192"/>
    </source>
</evidence>
<protein>
    <submittedName>
        <fullName evidence="4">t-SNARE coiled-coil homology domain-containing protein</fullName>
    </submittedName>
</protein>
<evidence type="ECO:0000313" key="3">
    <source>
        <dbReference type="Proteomes" id="UP000887564"/>
    </source>
</evidence>
<keyword evidence="1" id="KW-0472">Membrane</keyword>
<keyword evidence="1" id="KW-0812">Transmembrane</keyword>
<evidence type="ECO:0000313" key="4">
    <source>
        <dbReference type="WBParaSite" id="PEQ_0000559901-mRNA-1"/>
    </source>
</evidence>
<reference evidence="4" key="1">
    <citation type="submission" date="2022-11" db="UniProtKB">
        <authorList>
            <consortium name="WormBaseParasite"/>
        </authorList>
    </citation>
    <scope>IDENTIFICATION</scope>
</reference>
<keyword evidence="3" id="KW-1185">Reference proteome</keyword>
<dbReference type="Gene3D" id="1.20.5.110">
    <property type="match status" value="1"/>
</dbReference>
<feature type="transmembrane region" description="Helical" evidence="1">
    <location>
        <begin position="67"/>
        <end position="85"/>
    </location>
</feature>
<organism evidence="3 4">
    <name type="scientific">Parascaris equorum</name>
    <name type="common">Equine roundworm</name>
    <dbReference type="NCBI Taxonomy" id="6256"/>
    <lineage>
        <taxon>Eukaryota</taxon>
        <taxon>Metazoa</taxon>
        <taxon>Ecdysozoa</taxon>
        <taxon>Nematoda</taxon>
        <taxon>Chromadorea</taxon>
        <taxon>Rhabditida</taxon>
        <taxon>Spirurina</taxon>
        <taxon>Ascaridomorpha</taxon>
        <taxon>Ascaridoidea</taxon>
        <taxon>Ascarididae</taxon>
        <taxon>Parascaris</taxon>
    </lineage>
</organism>
<dbReference type="Proteomes" id="UP000887564">
    <property type="component" value="Unplaced"/>
</dbReference>
<evidence type="ECO:0000256" key="1">
    <source>
        <dbReference type="SAM" id="Phobius"/>
    </source>
</evidence>
<name>A0A914RUE5_PAREQ</name>
<proteinExistence type="predicted"/>
<dbReference type="AlphaFoldDB" id="A0A914RUE5"/>
<accession>A0A914RUE5</accession>
<dbReference type="WBParaSite" id="PEQ_0000559901-mRNA-1">
    <property type="protein sequence ID" value="PEQ_0000559901-mRNA-1"/>
    <property type="gene ID" value="PEQ_0000559901"/>
</dbReference>
<dbReference type="SMART" id="SM00397">
    <property type="entry name" value="t_SNARE"/>
    <property type="match status" value="1"/>
</dbReference>
<keyword evidence="1" id="KW-1133">Transmembrane helix</keyword>
<dbReference type="SUPFAM" id="SSF58038">
    <property type="entry name" value="SNARE fusion complex"/>
    <property type="match status" value="1"/>
</dbReference>
<feature type="domain" description="T-SNARE coiled-coil homology" evidence="2">
    <location>
        <begin position="6"/>
        <end position="43"/>
    </location>
</feature>
<sequence length="87" mass="9833">MLLQNADIVKERERDVMSVSKSIVELNSLFKDLASMIVDQSTLKVKSALKSVEKAEKYQKNDKKMHCIVCLSITIIVLLILLIIVKS</sequence>
<dbReference type="InterPro" id="IPR000727">
    <property type="entry name" value="T_SNARE_dom"/>
</dbReference>
<dbReference type="PROSITE" id="PS50192">
    <property type="entry name" value="T_SNARE"/>
    <property type="match status" value="1"/>
</dbReference>